<dbReference type="Gene3D" id="6.10.250.790">
    <property type="match status" value="1"/>
</dbReference>
<dbReference type="GO" id="GO:0043093">
    <property type="term" value="P:FtsZ-dependent cytokinesis"/>
    <property type="evidence" value="ECO:0007669"/>
    <property type="project" value="TreeGrafter"/>
</dbReference>
<keyword evidence="5" id="KW-0717">Septation</keyword>
<dbReference type="PANTHER" id="PTHR34981">
    <property type="entry name" value="CELL DIVISION PROTEIN ZAPA"/>
    <property type="match status" value="1"/>
</dbReference>
<dbReference type="PANTHER" id="PTHR34981:SF1">
    <property type="entry name" value="CELL DIVISION PROTEIN ZAPA"/>
    <property type="match status" value="1"/>
</dbReference>
<evidence type="ECO:0000256" key="2">
    <source>
        <dbReference type="ARBA" id="ARBA00015195"/>
    </source>
</evidence>
<comment type="caution">
    <text evidence="10">The sequence shown here is derived from an EMBL/GenBank/DDBJ whole genome shotgun (WGS) entry which is preliminary data.</text>
</comment>
<dbReference type="Pfam" id="PF05164">
    <property type="entry name" value="ZapA"/>
    <property type="match status" value="1"/>
</dbReference>
<evidence type="ECO:0000256" key="5">
    <source>
        <dbReference type="ARBA" id="ARBA00023210"/>
    </source>
</evidence>
<keyword evidence="11" id="KW-1185">Reference proteome</keyword>
<keyword evidence="3" id="KW-0963">Cytoplasm</keyword>
<dbReference type="Proteomes" id="UP000682713">
    <property type="component" value="Unassembled WGS sequence"/>
</dbReference>
<dbReference type="EMBL" id="JAGYPJ010000001">
    <property type="protein sequence ID" value="MBS4199917.1"/>
    <property type="molecule type" value="Genomic_DNA"/>
</dbReference>
<accession>A0A942TNE7</accession>
<evidence type="ECO:0000256" key="1">
    <source>
        <dbReference type="ARBA" id="ARBA00004496"/>
    </source>
</evidence>
<comment type="subcellular location">
    <subcellularLocation>
        <location evidence="1">Cytoplasm</location>
    </subcellularLocation>
</comment>
<evidence type="ECO:0000256" key="7">
    <source>
        <dbReference type="ARBA" id="ARBA00024910"/>
    </source>
</evidence>
<gene>
    <name evidence="10" type="primary">zapA</name>
    <name evidence="10" type="ORF">KHA93_09640</name>
</gene>
<dbReference type="InterPro" id="IPR053712">
    <property type="entry name" value="Bac_CellDiv_Activator"/>
</dbReference>
<evidence type="ECO:0000256" key="4">
    <source>
        <dbReference type="ARBA" id="ARBA00022618"/>
    </source>
</evidence>
<evidence type="ECO:0000256" key="8">
    <source>
        <dbReference type="ARBA" id="ARBA00026068"/>
    </source>
</evidence>
<dbReference type="InterPro" id="IPR007838">
    <property type="entry name" value="Cell_div_ZapA-like"/>
</dbReference>
<dbReference type="GO" id="GO:0032153">
    <property type="term" value="C:cell division site"/>
    <property type="evidence" value="ECO:0007669"/>
    <property type="project" value="TreeGrafter"/>
</dbReference>
<dbReference type="AlphaFoldDB" id="A0A942TNE7"/>
<evidence type="ECO:0000256" key="3">
    <source>
        <dbReference type="ARBA" id="ARBA00022490"/>
    </source>
</evidence>
<evidence type="ECO:0000313" key="11">
    <source>
        <dbReference type="Proteomes" id="UP000682713"/>
    </source>
</evidence>
<dbReference type="GO" id="GO:0005829">
    <property type="term" value="C:cytosol"/>
    <property type="evidence" value="ECO:0007669"/>
    <property type="project" value="TreeGrafter"/>
</dbReference>
<protein>
    <recommendedName>
        <fullName evidence="2">Cell division protein ZapA</fullName>
    </recommendedName>
    <alternativeName>
        <fullName evidence="9">Z ring-associated protein ZapA</fullName>
    </alternativeName>
</protein>
<name>A0A942TNE7_9BACI</name>
<reference evidence="10 11" key="1">
    <citation type="submission" date="2021-05" db="EMBL/GenBank/DDBJ databases">
        <title>Novel Bacillus species.</title>
        <authorList>
            <person name="Liu G."/>
        </authorList>
    </citation>
    <scope>NUCLEOTIDE SEQUENCE [LARGE SCALE GENOMIC DNA]</scope>
    <source>
        <strain evidence="10 11">FJAT-49732</strain>
    </source>
</reference>
<evidence type="ECO:0000256" key="6">
    <source>
        <dbReference type="ARBA" id="ARBA00023306"/>
    </source>
</evidence>
<dbReference type="SUPFAM" id="SSF102829">
    <property type="entry name" value="Cell division protein ZapA-like"/>
    <property type="match status" value="1"/>
</dbReference>
<evidence type="ECO:0000256" key="9">
    <source>
        <dbReference type="ARBA" id="ARBA00033158"/>
    </source>
</evidence>
<keyword evidence="6" id="KW-0131">Cell cycle</keyword>
<proteinExistence type="predicted"/>
<organism evidence="10 11">
    <name type="scientific">Lederbergia citrisecunda</name>
    <dbReference type="NCBI Taxonomy" id="2833583"/>
    <lineage>
        <taxon>Bacteria</taxon>
        <taxon>Bacillati</taxon>
        <taxon>Bacillota</taxon>
        <taxon>Bacilli</taxon>
        <taxon>Bacillales</taxon>
        <taxon>Bacillaceae</taxon>
        <taxon>Lederbergia</taxon>
    </lineage>
</organism>
<comment type="subunit">
    <text evidence="8">Homodimer. Interacts with FtsZ.</text>
</comment>
<dbReference type="GO" id="GO:0030428">
    <property type="term" value="C:cell septum"/>
    <property type="evidence" value="ECO:0007669"/>
    <property type="project" value="TreeGrafter"/>
</dbReference>
<dbReference type="InterPro" id="IPR036192">
    <property type="entry name" value="Cell_div_ZapA-like_sf"/>
</dbReference>
<dbReference type="GO" id="GO:0000921">
    <property type="term" value="P:septin ring assembly"/>
    <property type="evidence" value="ECO:0007669"/>
    <property type="project" value="TreeGrafter"/>
</dbReference>
<keyword evidence="4 10" id="KW-0132">Cell division</keyword>
<evidence type="ECO:0000313" key="10">
    <source>
        <dbReference type="EMBL" id="MBS4199917.1"/>
    </source>
</evidence>
<dbReference type="GO" id="GO:0000917">
    <property type="term" value="P:division septum assembly"/>
    <property type="evidence" value="ECO:0007669"/>
    <property type="project" value="UniProtKB-KW"/>
</dbReference>
<dbReference type="NCBIfam" id="NF010724">
    <property type="entry name" value="PRK14126.1"/>
    <property type="match status" value="1"/>
</dbReference>
<sequence length="91" mass="10444">MEANGLTENEKIRAMVMIYGQQYTISGTETTEHMQQVAAIVDKKMREIHSVNPNLNTSALAVLTAVNTIHEYIKLQEKYETLEEEFKQLKD</sequence>
<comment type="function">
    <text evidence="7">Activator of cell division through the inhibition of FtsZ GTPase activity, therefore promoting FtsZ assembly into bundles of protofilaments necessary for the formation of the division Z ring. It is recruited early at mid-cell but it is not essential for cell division.</text>
</comment>